<name>A0A6J5RXY6_9CAUD</name>
<sequence length="63" mass="6682">MEHQVEDVGFKPGDRVRATEDFGLHAKQGDEGRVITVLGGVQVVVEWPGGAAGSSGYIEKVES</sequence>
<gene>
    <name evidence="1" type="ORF">UFOVP1382_110</name>
</gene>
<evidence type="ECO:0008006" key="2">
    <source>
        <dbReference type="Google" id="ProtNLM"/>
    </source>
</evidence>
<evidence type="ECO:0000313" key="1">
    <source>
        <dbReference type="EMBL" id="CAB4203494.1"/>
    </source>
</evidence>
<accession>A0A6J5RXY6</accession>
<reference evidence="1" key="1">
    <citation type="submission" date="2020-05" db="EMBL/GenBank/DDBJ databases">
        <authorList>
            <person name="Chiriac C."/>
            <person name="Salcher M."/>
            <person name="Ghai R."/>
            <person name="Kavagutti S V."/>
        </authorList>
    </citation>
    <scope>NUCLEOTIDE SEQUENCE</scope>
</reference>
<dbReference type="EMBL" id="LR797331">
    <property type="protein sequence ID" value="CAB4203494.1"/>
    <property type="molecule type" value="Genomic_DNA"/>
</dbReference>
<protein>
    <recommendedName>
        <fullName evidence="2">DUF4314 domain-containing protein</fullName>
    </recommendedName>
</protein>
<proteinExistence type="predicted"/>
<organism evidence="1">
    <name type="scientific">uncultured Caudovirales phage</name>
    <dbReference type="NCBI Taxonomy" id="2100421"/>
    <lineage>
        <taxon>Viruses</taxon>
        <taxon>Duplodnaviria</taxon>
        <taxon>Heunggongvirae</taxon>
        <taxon>Uroviricota</taxon>
        <taxon>Caudoviricetes</taxon>
        <taxon>Peduoviridae</taxon>
        <taxon>Maltschvirus</taxon>
        <taxon>Maltschvirus maltsch</taxon>
    </lineage>
</organism>